<evidence type="ECO:0000313" key="5">
    <source>
        <dbReference type="Proteomes" id="UP001190700"/>
    </source>
</evidence>
<dbReference type="SUPFAM" id="SSF48403">
    <property type="entry name" value="Ankyrin repeat"/>
    <property type="match status" value="1"/>
</dbReference>
<dbReference type="PROSITE" id="PS50088">
    <property type="entry name" value="ANK_REPEAT"/>
    <property type="match status" value="2"/>
</dbReference>
<dbReference type="InterPro" id="IPR002110">
    <property type="entry name" value="Ankyrin_rpt"/>
</dbReference>
<evidence type="ECO:0000256" key="3">
    <source>
        <dbReference type="PROSITE-ProRule" id="PRU00023"/>
    </source>
</evidence>
<dbReference type="PANTHER" id="PTHR24198:SF165">
    <property type="entry name" value="ANKYRIN REPEAT-CONTAINING PROTEIN-RELATED"/>
    <property type="match status" value="1"/>
</dbReference>
<dbReference type="SMART" id="SM00248">
    <property type="entry name" value="ANK"/>
    <property type="match status" value="4"/>
</dbReference>
<protein>
    <submittedName>
        <fullName evidence="4">Uncharacterized protein</fullName>
    </submittedName>
</protein>
<accession>A0AAE0KU60</accession>
<proteinExistence type="predicted"/>
<feature type="repeat" description="ANK" evidence="3">
    <location>
        <begin position="120"/>
        <end position="152"/>
    </location>
</feature>
<dbReference type="Pfam" id="PF12796">
    <property type="entry name" value="Ank_2"/>
    <property type="match status" value="1"/>
</dbReference>
<evidence type="ECO:0000256" key="1">
    <source>
        <dbReference type="ARBA" id="ARBA00022737"/>
    </source>
</evidence>
<evidence type="ECO:0000256" key="2">
    <source>
        <dbReference type="ARBA" id="ARBA00023043"/>
    </source>
</evidence>
<dbReference type="AlphaFoldDB" id="A0AAE0KU60"/>
<dbReference type="Gene3D" id="1.25.40.20">
    <property type="entry name" value="Ankyrin repeat-containing domain"/>
    <property type="match status" value="1"/>
</dbReference>
<keyword evidence="5" id="KW-1185">Reference proteome</keyword>
<comment type="caution">
    <text evidence="4">The sequence shown here is derived from an EMBL/GenBank/DDBJ whole genome shotgun (WGS) entry which is preliminary data.</text>
</comment>
<reference evidence="4 5" key="1">
    <citation type="journal article" date="2015" name="Genome Biol. Evol.">
        <title>Comparative Genomics of a Bacterivorous Green Alga Reveals Evolutionary Causalities and Consequences of Phago-Mixotrophic Mode of Nutrition.</title>
        <authorList>
            <person name="Burns J.A."/>
            <person name="Paasch A."/>
            <person name="Narechania A."/>
            <person name="Kim E."/>
        </authorList>
    </citation>
    <scope>NUCLEOTIDE SEQUENCE [LARGE SCALE GENOMIC DNA]</scope>
    <source>
        <strain evidence="4 5">PLY_AMNH</strain>
    </source>
</reference>
<name>A0AAE0KU60_9CHLO</name>
<organism evidence="4 5">
    <name type="scientific">Cymbomonas tetramitiformis</name>
    <dbReference type="NCBI Taxonomy" id="36881"/>
    <lineage>
        <taxon>Eukaryota</taxon>
        <taxon>Viridiplantae</taxon>
        <taxon>Chlorophyta</taxon>
        <taxon>Pyramimonadophyceae</taxon>
        <taxon>Pyramimonadales</taxon>
        <taxon>Pyramimonadaceae</taxon>
        <taxon>Cymbomonas</taxon>
    </lineage>
</organism>
<dbReference type="PROSITE" id="PS50297">
    <property type="entry name" value="ANK_REP_REGION"/>
    <property type="match status" value="2"/>
</dbReference>
<dbReference type="Pfam" id="PF13637">
    <property type="entry name" value="Ank_4"/>
    <property type="match status" value="1"/>
</dbReference>
<gene>
    <name evidence="4" type="ORF">CYMTET_30198</name>
</gene>
<feature type="repeat" description="ANK" evidence="3">
    <location>
        <begin position="86"/>
        <end position="118"/>
    </location>
</feature>
<evidence type="ECO:0000313" key="4">
    <source>
        <dbReference type="EMBL" id="KAK3260868.1"/>
    </source>
</evidence>
<keyword evidence="2 3" id="KW-0040">ANK repeat</keyword>
<dbReference type="Proteomes" id="UP001190700">
    <property type="component" value="Unassembled WGS sequence"/>
</dbReference>
<sequence>MPWYSRVSRLFKSDKSPGKAEELYTAVEKGDLKLVKKLLKYSKYFEANNTKKGCWSLVHTAAFAGHKDVLEVLVSKYGEVTMRAEDDLTPLHLAANKGNLAAVKFLLEKGAALDAVTKEHNWTPLHSAILLGHSSVVGELLLKKASPDAQDKVNFSQPPSLPTVAPAYAPLFR</sequence>
<dbReference type="PANTHER" id="PTHR24198">
    <property type="entry name" value="ANKYRIN REPEAT AND PROTEIN KINASE DOMAIN-CONTAINING PROTEIN"/>
    <property type="match status" value="1"/>
</dbReference>
<dbReference type="InterPro" id="IPR036770">
    <property type="entry name" value="Ankyrin_rpt-contain_sf"/>
</dbReference>
<keyword evidence="1" id="KW-0677">Repeat</keyword>
<dbReference type="EMBL" id="LGRX02017363">
    <property type="protein sequence ID" value="KAK3260868.1"/>
    <property type="molecule type" value="Genomic_DNA"/>
</dbReference>